<evidence type="ECO:0000256" key="7">
    <source>
        <dbReference type="ARBA" id="ARBA00023136"/>
    </source>
</evidence>
<feature type="signal peptide" evidence="10">
    <location>
        <begin position="1"/>
        <end position="29"/>
    </location>
</feature>
<name>B3DFG5_9GAST</name>
<evidence type="ECO:0000256" key="4">
    <source>
        <dbReference type="ARBA" id="ARBA00022448"/>
    </source>
</evidence>
<protein>
    <recommendedName>
        <fullName evidence="3 9">NADH-ubiquinone oxidoreductase chain 3</fullName>
        <ecNumber evidence="9">7.1.1.2</ecNumber>
    </recommendedName>
</protein>
<proteinExistence type="inferred from homology"/>
<feature type="chain" id="PRO_5002787202" description="NADH-ubiquinone oxidoreductase chain 3" evidence="10">
    <location>
        <begin position="30"/>
        <end position="116"/>
    </location>
</feature>
<keyword evidence="9" id="KW-1278">Translocase</keyword>
<evidence type="ECO:0000256" key="1">
    <source>
        <dbReference type="ARBA" id="ARBA00004370"/>
    </source>
</evidence>
<sequence>MFLTLGFTLLLSLALLVVYFLTYFPSAAAQTEKGSPFECGFEPLSDMRSPFSVRFFILVVLFLIFDIEIALLFPVLSMIMVTSRPLLSWGVVFFLLVLIAGLFHEWNEGSLDWVSS</sequence>
<dbReference type="GO" id="GO:0031966">
    <property type="term" value="C:mitochondrial membrane"/>
    <property type="evidence" value="ECO:0007669"/>
    <property type="project" value="UniProtKB-SubCell"/>
</dbReference>
<evidence type="ECO:0000313" key="11">
    <source>
        <dbReference type="EMBL" id="ACE62852.1"/>
    </source>
</evidence>
<reference evidence="11" key="1">
    <citation type="journal article" date="2004" name="Mol. Biol. Evol.">
        <title>Molecular phylogeny of euthyneura (mollusca: gastropoda).</title>
        <authorList>
            <person name="Grande C."/>
            <person name="Templado J."/>
            <person name="Cervera J.L."/>
            <person name="Zardoya R."/>
        </authorList>
    </citation>
    <scope>NUCLEOTIDE SEQUENCE</scope>
</reference>
<comment type="similarity">
    <text evidence="2 9">Belongs to the complex I subunit 3 family.</text>
</comment>
<dbReference type="Pfam" id="PF00507">
    <property type="entry name" value="Oxidored_q4"/>
    <property type="match status" value="1"/>
</dbReference>
<keyword evidence="9" id="KW-0520">NAD</keyword>
<organism evidence="11">
    <name type="scientific">Pyramidella dolabrata</name>
    <name type="common">giant Atlantic pyram</name>
    <dbReference type="NCBI Taxonomy" id="252582"/>
    <lineage>
        <taxon>Eukaryota</taxon>
        <taxon>Metazoa</taxon>
        <taxon>Spiralia</taxon>
        <taxon>Lophotrochozoa</taxon>
        <taxon>Mollusca</taxon>
        <taxon>Gastropoda</taxon>
        <taxon>Heterobranchia</taxon>
        <taxon>Euthyneura</taxon>
        <taxon>Panpulmonata</taxon>
        <taxon>Pyramidelloidea</taxon>
        <taxon>Pyramidellidae</taxon>
        <taxon>Pyramidella</taxon>
    </lineage>
</organism>
<dbReference type="Gene3D" id="1.20.58.1610">
    <property type="entry name" value="NADH:ubiquinone/plastoquinone oxidoreductase, chain 3"/>
    <property type="match status" value="1"/>
</dbReference>
<evidence type="ECO:0000256" key="6">
    <source>
        <dbReference type="ARBA" id="ARBA00022989"/>
    </source>
</evidence>
<comment type="function">
    <text evidence="9">Core subunit of the mitochondrial membrane respiratory chain NADH dehydrogenase (Complex I) which catalyzes electron transfer from NADH through the respiratory chain, using ubiquinone as an electron acceptor. Essential for the catalytic activity of complex I.</text>
</comment>
<gene>
    <name evidence="11" type="primary">nad3</name>
</gene>
<keyword evidence="5 9" id="KW-0812">Transmembrane</keyword>
<evidence type="ECO:0000256" key="10">
    <source>
        <dbReference type="SAM" id="SignalP"/>
    </source>
</evidence>
<dbReference type="PANTHER" id="PTHR11058">
    <property type="entry name" value="NADH-UBIQUINONE OXIDOREDUCTASE CHAIN 3"/>
    <property type="match status" value="1"/>
</dbReference>
<accession>B3DFG5</accession>
<feature type="transmembrane region" description="Helical" evidence="9">
    <location>
        <begin position="86"/>
        <end position="104"/>
    </location>
</feature>
<keyword evidence="9" id="KW-0679">Respiratory chain</keyword>
<keyword evidence="4 9" id="KW-0813">Transport</keyword>
<feature type="transmembrane region" description="Helical" evidence="9">
    <location>
        <begin position="53"/>
        <end position="74"/>
    </location>
</feature>
<comment type="catalytic activity">
    <reaction evidence="8 9">
        <text>a ubiquinone + NADH + 5 H(+)(in) = a ubiquinol + NAD(+) + 4 H(+)(out)</text>
        <dbReference type="Rhea" id="RHEA:29091"/>
        <dbReference type="Rhea" id="RHEA-COMP:9565"/>
        <dbReference type="Rhea" id="RHEA-COMP:9566"/>
        <dbReference type="ChEBI" id="CHEBI:15378"/>
        <dbReference type="ChEBI" id="CHEBI:16389"/>
        <dbReference type="ChEBI" id="CHEBI:17976"/>
        <dbReference type="ChEBI" id="CHEBI:57540"/>
        <dbReference type="ChEBI" id="CHEBI:57945"/>
        <dbReference type="EC" id="7.1.1.2"/>
    </reaction>
</comment>
<dbReference type="InterPro" id="IPR038430">
    <property type="entry name" value="NDAH_ubi_oxred_su3_sf"/>
</dbReference>
<dbReference type="AlphaFoldDB" id="B3DFG5"/>
<keyword evidence="10" id="KW-0732">Signal</keyword>
<dbReference type="InterPro" id="IPR000440">
    <property type="entry name" value="NADH_UbQ/plastoQ_OxRdtase_su3"/>
</dbReference>
<comment type="subcellular location">
    <subcellularLocation>
        <location evidence="1">Membrane</location>
    </subcellularLocation>
    <subcellularLocation>
        <location evidence="9">Mitochondrion membrane</location>
        <topology evidence="9">Multi-pass membrane protein</topology>
    </subcellularLocation>
</comment>
<keyword evidence="6 9" id="KW-1133">Transmembrane helix</keyword>
<geneLocation type="mitochondrion" evidence="11"/>
<evidence type="ECO:0000256" key="3">
    <source>
        <dbReference type="ARBA" id="ARBA00021007"/>
    </source>
</evidence>
<evidence type="ECO:0000256" key="9">
    <source>
        <dbReference type="RuleBase" id="RU003640"/>
    </source>
</evidence>
<dbReference type="PANTHER" id="PTHR11058:SF9">
    <property type="entry name" value="NADH-UBIQUINONE OXIDOREDUCTASE CHAIN 3"/>
    <property type="match status" value="1"/>
</dbReference>
<dbReference type="EMBL" id="AY345054">
    <property type="protein sequence ID" value="ACE62852.1"/>
    <property type="molecule type" value="Genomic_DNA"/>
</dbReference>
<dbReference type="GO" id="GO:0008137">
    <property type="term" value="F:NADH dehydrogenase (ubiquinone) activity"/>
    <property type="evidence" value="ECO:0007669"/>
    <property type="project" value="UniProtKB-UniRule"/>
</dbReference>
<evidence type="ECO:0000256" key="2">
    <source>
        <dbReference type="ARBA" id="ARBA00008472"/>
    </source>
</evidence>
<reference evidence="11" key="2">
    <citation type="journal article" date="2004" name="Mol. Phylogenet. Evol.">
        <title>Phylogenetic relationships among Opisthobranchia (Mollusca: Gastropoda) based on mitochondrial cox 1, trnV, and rrnL genes.</title>
        <authorList>
            <person name="Grande C."/>
            <person name="Templado J."/>
            <person name="Cervera J.L."/>
            <person name="Zardoya R."/>
        </authorList>
    </citation>
    <scope>NUCLEOTIDE SEQUENCE</scope>
</reference>
<dbReference type="GO" id="GO:0030964">
    <property type="term" value="C:NADH dehydrogenase complex"/>
    <property type="evidence" value="ECO:0007669"/>
    <property type="project" value="TreeGrafter"/>
</dbReference>
<keyword evidence="7 9" id="KW-0472">Membrane</keyword>
<evidence type="ECO:0000256" key="8">
    <source>
        <dbReference type="ARBA" id="ARBA00049551"/>
    </source>
</evidence>
<reference evidence="11" key="3">
    <citation type="journal article" date="2008" name="BMC Evol. Biol.">
        <title>Evolution of gastropod mitochondrial genome arrangements.</title>
        <authorList>
            <person name="Grande C."/>
            <person name="Templado J."/>
            <person name="Zardoya R."/>
        </authorList>
    </citation>
    <scope>NUCLEOTIDE SEQUENCE</scope>
</reference>
<dbReference type="EC" id="7.1.1.2" evidence="9"/>
<keyword evidence="9" id="KW-0830">Ubiquinone</keyword>
<keyword evidence="9 11" id="KW-0496">Mitochondrion</keyword>
<evidence type="ECO:0000256" key="5">
    <source>
        <dbReference type="ARBA" id="ARBA00022692"/>
    </source>
</evidence>
<keyword evidence="9" id="KW-0249">Electron transport</keyword>